<dbReference type="Proteomes" id="UP000688137">
    <property type="component" value="Unassembled WGS sequence"/>
</dbReference>
<organism evidence="2 3">
    <name type="scientific">Paramecium primaurelia</name>
    <dbReference type="NCBI Taxonomy" id="5886"/>
    <lineage>
        <taxon>Eukaryota</taxon>
        <taxon>Sar</taxon>
        <taxon>Alveolata</taxon>
        <taxon>Ciliophora</taxon>
        <taxon>Intramacronucleata</taxon>
        <taxon>Oligohymenophorea</taxon>
        <taxon>Peniculida</taxon>
        <taxon>Parameciidae</taxon>
        <taxon>Paramecium</taxon>
    </lineage>
</organism>
<keyword evidence="3" id="KW-1185">Reference proteome</keyword>
<proteinExistence type="predicted"/>
<feature type="transmembrane region" description="Helical" evidence="1">
    <location>
        <begin position="45"/>
        <end position="64"/>
    </location>
</feature>
<dbReference type="OMA" id="FRETHNV"/>
<comment type="caution">
    <text evidence="2">The sequence shown here is derived from an EMBL/GenBank/DDBJ whole genome shotgun (WGS) entry which is preliminary data.</text>
</comment>
<dbReference type="AlphaFoldDB" id="A0A8S1MEA3"/>
<evidence type="ECO:0000256" key="1">
    <source>
        <dbReference type="SAM" id="Phobius"/>
    </source>
</evidence>
<keyword evidence="1" id="KW-1133">Transmembrane helix</keyword>
<keyword evidence="1" id="KW-0812">Transmembrane</keyword>
<reference evidence="2" key="1">
    <citation type="submission" date="2021-01" db="EMBL/GenBank/DDBJ databases">
        <authorList>
            <consortium name="Genoscope - CEA"/>
            <person name="William W."/>
        </authorList>
    </citation>
    <scope>NUCLEOTIDE SEQUENCE</scope>
</reference>
<feature type="transmembrane region" description="Helical" evidence="1">
    <location>
        <begin position="20"/>
        <end position="39"/>
    </location>
</feature>
<gene>
    <name evidence="2" type="ORF">PPRIM_AZ9-3.1.T0600087</name>
</gene>
<dbReference type="EMBL" id="CAJJDM010000061">
    <property type="protein sequence ID" value="CAD8078518.1"/>
    <property type="molecule type" value="Genomic_DNA"/>
</dbReference>
<protein>
    <recommendedName>
        <fullName evidence="4">Transmembrane protein</fullName>
    </recommendedName>
</protein>
<accession>A0A8S1MEA3</accession>
<sequence length="855" mass="102909">MVIINNLNFQHYQRIQIRFLFTQSILLYFCISFGLYLHFLFNIKPLFAIIILYGLVWTIFKTSLRALQIKAFFQESKDVKQLELKVQVFTEFQKNNQIVNKVGDLIYFGHIYHHLANKCQNQYTEFGMRCFCTMKITFDSKLQKDIRKTIQAIRNHRSSFTKLMIKSLYETLIQNQPRNIDLRFLYAQFLYFKMKNKIQAYEQIQWILNKKLNIHLQLRLTLMASMVYENANDLNSLAYHSFLDFEYVIQMEETISQIYQVILKLLSLYSSFWRRLTKNPQVEQIQIDINMDIDQEMTNCNKLWKNIIKHEVRVKQQDVIISFLSKRLKWKFIYFWYRLFILNKKVRLTQIESLSSATLHQEIVNEDSDSDYEIKVYEQFNNSKPFNHMSLIIHSLLNGQIIKSSQSCKEVLEFDNLKSISQLIPEVLQRNHQNAIKQLLYYGKSKTLHKSRKIFIRHSQGYVIQARKYLKWQLDQQNQINFIAMIRPIIRLEQINFIILNGDWEVDAVTRPLFKILEQKTCLLLLCTGLFQFSKFGHYLNSDDITRFKLTQQSKSLNMTQSKYYNSIDSVNYNNLTNSQKTNQFDKKGSEYEDQSFAFFGEDNIEYFNTENPQTNQRLFKIVDEQHVKLTLRLPKKMNQLNQEYEYLKASTFQDAIQQNDLSTIYNRKNKLIFRNADNKIKINKLLLFRRLYDFNQRQLKQMFDNLRDLFEKYCSQNRLLEKIIKLDATIHFTKTISMDKYTIIKINKYEIFEYHQRQFRETHNVLAESRMKQSRPSLVEMYMDPRIFGIQQQCTYICQQYYKLITQKLIQIELIKTNHFSLKDKSFLNLSNIIQLKLYQNLKITYFSNKITTK</sequence>
<evidence type="ECO:0000313" key="2">
    <source>
        <dbReference type="EMBL" id="CAD8078518.1"/>
    </source>
</evidence>
<dbReference type="PANTHER" id="PTHR31600">
    <property type="entry name" value="TINY MACROCYSTS PROTEIN B-RELATED"/>
    <property type="match status" value="1"/>
</dbReference>
<keyword evidence="1" id="KW-0472">Membrane</keyword>
<evidence type="ECO:0008006" key="4">
    <source>
        <dbReference type="Google" id="ProtNLM"/>
    </source>
</evidence>
<dbReference type="InterPro" id="IPR052994">
    <property type="entry name" value="Tiny_macrocysts_regulators"/>
</dbReference>
<name>A0A8S1MEA3_PARPR</name>
<dbReference type="PANTHER" id="PTHR31600:SF2">
    <property type="entry name" value="GAMETE ENRICHED GENE 10 PROTEIN-RELATED"/>
    <property type="match status" value="1"/>
</dbReference>
<evidence type="ECO:0000313" key="3">
    <source>
        <dbReference type="Proteomes" id="UP000688137"/>
    </source>
</evidence>